<dbReference type="GO" id="GO:0006109">
    <property type="term" value="P:regulation of carbohydrate metabolic process"/>
    <property type="evidence" value="ECO:0007669"/>
    <property type="project" value="InterPro"/>
</dbReference>
<dbReference type="RefSeq" id="WP_188911374.1">
    <property type="nucleotide sequence ID" value="NZ_BMIQ01000006.1"/>
</dbReference>
<evidence type="ECO:0000313" key="2">
    <source>
        <dbReference type="EMBL" id="GGE15570.1"/>
    </source>
</evidence>
<keyword evidence="2" id="KW-0418">Kinase</keyword>
<dbReference type="Pfam" id="PF07475">
    <property type="entry name" value="Hpr_kinase_C"/>
    <property type="match status" value="1"/>
</dbReference>
<dbReference type="GO" id="GO:0000155">
    <property type="term" value="F:phosphorelay sensor kinase activity"/>
    <property type="evidence" value="ECO:0007669"/>
    <property type="project" value="InterPro"/>
</dbReference>
<name>A0A916ZX14_9HYPH</name>
<feature type="domain" description="HPr kinase/phosphorylase C-terminal" evidence="1">
    <location>
        <begin position="6"/>
        <end position="145"/>
    </location>
</feature>
<dbReference type="InterPro" id="IPR027417">
    <property type="entry name" value="P-loop_NTPase"/>
</dbReference>
<dbReference type="GO" id="GO:0005524">
    <property type="term" value="F:ATP binding"/>
    <property type="evidence" value="ECO:0007669"/>
    <property type="project" value="InterPro"/>
</dbReference>
<dbReference type="InterPro" id="IPR011104">
    <property type="entry name" value="Hpr_kin/Pase_C"/>
</dbReference>
<protein>
    <submittedName>
        <fullName evidence="2">HPr kinase</fullName>
    </submittedName>
</protein>
<comment type="caution">
    <text evidence="2">The sequence shown here is derived from an EMBL/GenBank/DDBJ whole genome shotgun (WGS) entry which is preliminary data.</text>
</comment>
<reference evidence="2" key="2">
    <citation type="submission" date="2020-09" db="EMBL/GenBank/DDBJ databases">
        <authorList>
            <person name="Sun Q."/>
            <person name="Zhou Y."/>
        </authorList>
    </citation>
    <scope>NUCLEOTIDE SEQUENCE</scope>
    <source>
        <strain evidence="2">CGMCC 1.15367</strain>
    </source>
</reference>
<organism evidence="2 3">
    <name type="scientific">Aureimonas endophytica</name>
    <dbReference type="NCBI Taxonomy" id="2027858"/>
    <lineage>
        <taxon>Bacteria</taxon>
        <taxon>Pseudomonadati</taxon>
        <taxon>Pseudomonadota</taxon>
        <taxon>Alphaproteobacteria</taxon>
        <taxon>Hyphomicrobiales</taxon>
        <taxon>Aurantimonadaceae</taxon>
        <taxon>Aureimonas</taxon>
    </lineage>
</organism>
<gene>
    <name evidence="2" type="ORF">GCM10011390_38360</name>
</gene>
<dbReference type="SUPFAM" id="SSF53795">
    <property type="entry name" value="PEP carboxykinase-like"/>
    <property type="match status" value="1"/>
</dbReference>
<accession>A0A916ZX14</accession>
<keyword evidence="3" id="KW-1185">Reference proteome</keyword>
<keyword evidence="2" id="KW-0808">Transferase</keyword>
<sequence>MSEAPTNFHGTAIVVGKTGVLIRGRSRSGKSALALSTLRRAELLGLSARLVADDQVLLSLQEGRVLATAPSTIAGRIEISGVGIVTEDWTGTATIGFVVELREPAEFERMPIEERVVILGVALRRIVLPAREAAFGADVLHTLAMR</sequence>
<reference evidence="2" key="1">
    <citation type="journal article" date="2014" name="Int. J. Syst. Evol. Microbiol.">
        <title>Complete genome sequence of Corynebacterium casei LMG S-19264T (=DSM 44701T), isolated from a smear-ripened cheese.</title>
        <authorList>
            <consortium name="US DOE Joint Genome Institute (JGI-PGF)"/>
            <person name="Walter F."/>
            <person name="Albersmeier A."/>
            <person name="Kalinowski J."/>
            <person name="Ruckert C."/>
        </authorList>
    </citation>
    <scope>NUCLEOTIDE SEQUENCE</scope>
    <source>
        <strain evidence="2">CGMCC 1.15367</strain>
    </source>
</reference>
<evidence type="ECO:0000313" key="3">
    <source>
        <dbReference type="Proteomes" id="UP000644699"/>
    </source>
</evidence>
<dbReference type="AlphaFoldDB" id="A0A916ZX14"/>
<proteinExistence type="predicted"/>
<dbReference type="CDD" id="cd01918">
    <property type="entry name" value="HprK_C"/>
    <property type="match status" value="1"/>
</dbReference>
<dbReference type="Proteomes" id="UP000644699">
    <property type="component" value="Unassembled WGS sequence"/>
</dbReference>
<dbReference type="Gene3D" id="3.40.50.300">
    <property type="entry name" value="P-loop containing nucleotide triphosphate hydrolases"/>
    <property type="match status" value="1"/>
</dbReference>
<dbReference type="EMBL" id="BMIQ01000006">
    <property type="protein sequence ID" value="GGE15570.1"/>
    <property type="molecule type" value="Genomic_DNA"/>
</dbReference>
<evidence type="ECO:0000259" key="1">
    <source>
        <dbReference type="Pfam" id="PF07475"/>
    </source>
</evidence>